<name>A0A5N0E6S9_9NOCA</name>
<accession>A0A5N0E6S9</accession>
<feature type="transmembrane region" description="Helical" evidence="1">
    <location>
        <begin position="97"/>
        <end position="116"/>
    </location>
</feature>
<comment type="caution">
    <text evidence="2">The sequence shown here is derived from an EMBL/GenBank/DDBJ whole genome shotgun (WGS) entry which is preliminary data.</text>
</comment>
<keyword evidence="1" id="KW-0812">Transmembrane</keyword>
<feature type="transmembrane region" description="Helical" evidence="1">
    <location>
        <begin position="59"/>
        <end position="85"/>
    </location>
</feature>
<dbReference type="Proteomes" id="UP000323876">
    <property type="component" value="Unassembled WGS sequence"/>
</dbReference>
<keyword evidence="3" id="KW-1185">Reference proteome</keyword>
<keyword evidence="1" id="KW-1133">Transmembrane helix</keyword>
<evidence type="ECO:0000313" key="2">
    <source>
        <dbReference type="EMBL" id="KAA8883875.1"/>
    </source>
</evidence>
<dbReference type="AlphaFoldDB" id="A0A5N0E6S9"/>
<protein>
    <submittedName>
        <fullName evidence="2">Uncharacterized protein</fullName>
    </submittedName>
</protein>
<dbReference type="EMBL" id="VXLC01000025">
    <property type="protein sequence ID" value="KAA8883875.1"/>
    <property type="molecule type" value="Genomic_DNA"/>
</dbReference>
<dbReference type="OrthoDB" id="4571418at2"/>
<proteinExistence type="predicted"/>
<keyword evidence="1" id="KW-0472">Membrane</keyword>
<sequence length="118" mass="11990">MEIEEGRTSAPTRWAVAMWGVIIAVLGAPVAAALVGIFYRFPIPFGDDARGVAEVGNAALASVFYLIKGEGFVLAALGGGVGYFLARALGPGLIRPLALSVLAAFGLALLGAISLASM</sequence>
<organism evidence="2 3">
    <name type="scientific">Nocardia colli</name>
    <dbReference type="NCBI Taxonomy" id="2545717"/>
    <lineage>
        <taxon>Bacteria</taxon>
        <taxon>Bacillati</taxon>
        <taxon>Actinomycetota</taxon>
        <taxon>Actinomycetes</taxon>
        <taxon>Mycobacteriales</taxon>
        <taxon>Nocardiaceae</taxon>
        <taxon>Nocardia</taxon>
    </lineage>
</organism>
<gene>
    <name evidence="2" type="ORF">F3087_37110</name>
</gene>
<reference evidence="2 3" key="1">
    <citation type="submission" date="2019-09" db="EMBL/GenBank/DDBJ databases">
        <authorList>
            <person name="Wang X."/>
        </authorList>
    </citation>
    <scope>NUCLEOTIDE SEQUENCE [LARGE SCALE GENOMIC DNA]</scope>
    <source>
        <strain evidence="2 3">CICC 11023</strain>
    </source>
</reference>
<evidence type="ECO:0000256" key="1">
    <source>
        <dbReference type="SAM" id="Phobius"/>
    </source>
</evidence>
<feature type="transmembrane region" description="Helical" evidence="1">
    <location>
        <begin position="16"/>
        <end position="39"/>
    </location>
</feature>
<evidence type="ECO:0000313" key="3">
    <source>
        <dbReference type="Proteomes" id="UP000323876"/>
    </source>
</evidence>
<dbReference type="RefSeq" id="WP_150406803.1">
    <property type="nucleotide sequence ID" value="NZ_VXLC01000025.1"/>
</dbReference>